<dbReference type="HOGENOM" id="CLU_049311_0_1_5"/>
<dbReference type="EMBL" id="CP003236">
    <property type="protein sequence ID" value="AFK54884.1"/>
    <property type="molecule type" value="Genomic_DNA"/>
</dbReference>
<dbReference type="GO" id="GO:0016811">
    <property type="term" value="F:hydrolase activity, acting on carbon-nitrogen (but not peptide) bonds, in linear amides"/>
    <property type="evidence" value="ECO:0007669"/>
    <property type="project" value="TreeGrafter"/>
</dbReference>
<reference evidence="1 2" key="1">
    <citation type="journal article" date="2012" name="J. Am. Chem. Soc.">
        <title>Bacterial biosynthesis and maturation of the didemnin anti-cancer agents.</title>
        <authorList>
            <person name="Xu Y."/>
            <person name="Kersten R.D."/>
            <person name="Nam S.J."/>
            <person name="Lu L."/>
            <person name="Al-Suwailem A.M."/>
            <person name="Zheng H."/>
            <person name="Fenical W."/>
            <person name="Dorrestein P.C."/>
            <person name="Moore B.S."/>
            <person name="Qian P.Y."/>
        </authorList>
    </citation>
    <scope>NUCLEOTIDE SEQUENCE [LARGE SCALE GENOMIC DNA]</scope>
    <source>
        <strain evidence="1 2">KA081020-065</strain>
    </source>
</reference>
<evidence type="ECO:0000313" key="1">
    <source>
        <dbReference type="EMBL" id="AFK54884.1"/>
    </source>
</evidence>
<dbReference type="InterPro" id="IPR024078">
    <property type="entry name" value="LmbE-like_dom_sf"/>
</dbReference>
<dbReference type="InterPro" id="IPR003737">
    <property type="entry name" value="GlcNAc_PI_deacetylase-related"/>
</dbReference>
<dbReference type="Pfam" id="PF02585">
    <property type="entry name" value="PIG-L"/>
    <property type="match status" value="1"/>
</dbReference>
<gene>
    <name evidence="1" type="ordered locus">TMO_3046</name>
</gene>
<dbReference type="PATRIC" id="fig|1110502.3.peg.3122"/>
<dbReference type="Proteomes" id="UP000005258">
    <property type="component" value="Chromosome"/>
</dbReference>
<proteinExistence type="predicted"/>
<protein>
    <submittedName>
        <fullName evidence="1">LmbE-like protein</fullName>
    </submittedName>
</protein>
<name>I3TQ46_TISMK</name>
<dbReference type="PANTHER" id="PTHR12993:SF29">
    <property type="entry name" value="BLR3841 PROTEIN"/>
    <property type="match status" value="1"/>
</dbReference>
<keyword evidence="2" id="KW-1185">Reference proteome</keyword>
<organism evidence="1 2">
    <name type="scientific">Tistrella mobilis (strain KA081020-065)</name>
    <dbReference type="NCBI Taxonomy" id="1110502"/>
    <lineage>
        <taxon>Bacteria</taxon>
        <taxon>Pseudomonadati</taxon>
        <taxon>Pseudomonadota</taxon>
        <taxon>Alphaproteobacteria</taxon>
        <taxon>Geminicoccales</taxon>
        <taxon>Geminicoccaceae</taxon>
        <taxon>Tistrella</taxon>
    </lineage>
</organism>
<dbReference type="SUPFAM" id="SSF102588">
    <property type="entry name" value="LmbE-like"/>
    <property type="match status" value="1"/>
</dbReference>
<dbReference type="Gene3D" id="3.40.50.10320">
    <property type="entry name" value="LmbE-like"/>
    <property type="match status" value="1"/>
</dbReference>
<dbReference type="AlphaFoldDB" id="I3TQ46"/>
<accession>I3TQ46</accession>
<dbReference type="KEGG" id="tmo:TMO_3046"/>
<dbReference type="eggNOG" id="COG2120">
    <property type="taxonomic scope" value="Bacteria"/>
</dbReference>
<evidence type="ECO:0000313" key="2">
    <source>
        <dbReference type="Proteomes" id="UP000005258"/>
    </source>
</evidence>
<sequence length="255" mass="27562">MVTPLARGRVLRAALAAPMVDLHRLTGGRPVMVLAPHPDDETFGCGAALAAAAAAGLPVIVVAVTDGTRSHPASRRWPPAVLAQLRQAELRAALRCLAGRSRHRIIDLGFPDQGVPADGADLARACGQVVALARLARIGALWTTWDGDPHVDHRRTAVLGARVAAALPGVRFWRFPVWGRFTETAVAPPDRLYRFDGRGFRQAKQAAIRCHRSQVTRLIADDPDGFVMAPETRRHFLQTPELFIGSVYGGPHVRA</sequence>
<dbReference type="PANTHER" id="PTHR12993">
    <property type="entry name" value="N-ACETYLGLUCOSAMINYL-PHOSPHATIDYLINOSITOL DE-N-ACETYLASE-RELATED"/>
    <property type="match status" value="1"/>
</dbReference>
<dbReference type="STRING" id="1110502.TMO_3046"/>